<protein>
    <submittedName>
        <fullName evidence="2">Uncharacterized protein</fullName>
    </submittedName>
</protein>
<dbReference type="Proteomes" id="UP000077051">
    <property type="component" value="Unassembled WGS sequence"/>
</dbReference>
<proteinExistence type="predicted"/>
<feature type="compositionally biased region" description="Polar residues" evidence="1">
    <location>
        <begin position="119"/>
        <end position="158"/>
    </location>
</feature>
<evidence type="ECO:0000313" key="2">
    <source>
        <dbReference type="EMBL" id="OAD07949.1"/>
    </source>
</evidence>
<sequence length="303" mass="34238">MDFIKRFHFIQKFKDNSNDKHNTTSLGRQKSKRSIFSHHNNDRLVSSNAHHTRYTDSDDDEQDDDCDDYNSNTLIFRQKPLHSITIATTNTNKPRAPDTSKSKSTRPTHQLYNMHHQKNSSSTVKSQLQSLSSSNDVQQHKQLTAGEASSSQAREISNAASRKNAVIFTSFRYQDSTLYAPFIERPEIIEDDYIPLPTVTRKYIDPPPDVLLDSIPSFHHTHKRHHTHLLDNDSTPTSTEVALSPTTTAIEPLQKPKNKLVVSTKQLDDTSIADIGAWLSKNSAALEATNVDIQQSTPKSTTF</sequence>
<gene>
    <name evidence="2" type="ORF">MUCCIDRAFT_104898</name>
</gene>
<reference evidence="2 3" key="1">
    <citation type="submission" date="2015-06" db="EMBL/GenBank/DDBJ databases">
        <title>Expansion of signal transduction pathways in fungi by whole-genome duplication.</title>
        <authorList>
            <consortium name="DOE Joint Genome Institute"/>
            <person name="Corrochano L.M."/>
            <person name="Kuo A."/>
            <person name="Marcet-Houben M."/>
            <person name="Polaino S."/>
            <person name="Salamov A."/>
            <person name="Villalobos J.M."/>
            <person name="Alvarez M.I."/>
            <person name="Avalos J."/>
            <person name="Benito E.P."/>
            <person name="Benoit I."/>
            <person name="Burger G."/>
            <person name="Camino L.P."/>
            <person name="Canovas D."/>
            <person name="Cerda-Olmedo E."/>
            <person name="Cheng J.-F."/>
            <person name="Dominguez A."/>
            <person name="Elias M."/>
            <person name="Eslava A.P."/>
            <person name="Glaser F."/>
            <person name="Grimwood J."/>
            <person name="Gutierrez G."/>
            <person name="Heitman J."/>
            <person name="Henrissat B."/>
            <person name="Iturriaga E.A."/>
            <person name="Lang B.F."/>
            <person name="Lavin J.L."/>
            <person name="Lee S."/>
            <person name="Li W."/>
            <person name="Lindquist E."/>
            <person name="Lopez-Garcia S."/>
            <person name="Luque E.M."/>
            <person name="Marcos A.T."/>
            <person name="Martin J."/>
            <person name="Mccluskey K."/>
            <person name="Medina H.R."/>
            <person name="Miralles-Duran A."/>
            <person name="Miyazaki A."/>
            <person name="Munoz-Torres E."/>
            <person name="Oguiza J.A."/>
            <person name="Ohm R."/>
            <person name="Olmedo M."/>
            <person name="Orejas M."/>
            <person name="Ortiz-Castellanos L."/>
            <person name="Pisabarro A.G."/>
            <person name="Rodriguez-Romero J."/>
            <person name="Ruiz-Herrera J."/>
            <person name="Ruiz-Vazquez R."/>
            <person name="Sanz C."/>
            <person name="Schackwitz W."/>
            <person name="Schmutz J."/>
            <person name="Shahriari M."/>
            <person name="Shelest E."/>
            <person name="Silva-Franco F."/>
            <person name="Soanes D."/>
            <person name="Syed K."/>
            <person name="Tagua V.G."/>
            <person name="Talbot N.J."/>
            <person name="Thon M."/>
            <person name="De Vries R.P."/>
            <person name="Wiebenga A."/>
            <person name="Yadav J.S."/>
            <person name="Braun E.L."/>
            <person name="Baker S."/>
            <person name="Garre V."/>
            <person name="Horwitz B."/>
            <person name="Torres-Martinez S."/>
            <person name="Idnurm A."/>
            <person name="Herrera-Estrella A."/>
            <person name="Gabaldon T."/>
            <person name="Grigoriev I.V."/>
        </authorList>
    </citation>
    <scope>NUCLEOTIDE SEQUENCE [LARGE SCALE GENOMIC DNA]</scope>
    <source>
        <strain evidence="2 3">CBS 277.49</strain>
    </source>
</reference>
<name>A0A162RQB7_MUCCL</name>
<dbReference type="AlphaFoldDB" id="A0A162RQB7"/>
<keyword evidence="3" id="KW-1185">Reference proteome</keyword>
<feature type="compositionally biased region" description="Acidic residues" evidence="1">
    <location>
        <begin position="57"/>
        <end position="68"/>
    </location>
</feature>
<dbReference type="EMBL" id="AMYB01000001">
    <property type="protein sequence ID" value="OAD07949.1"/>
    <property type="molecule type" value="Genomic_DNA"/>
</dbReference>
<comment type="caution">
    <text evidence="2">The sequence shown here is derived from an EMBL/GenBank/DDBJ whole genome shotgun (WGS) entry which is preliminary data.</text>
</comment>
<feature type="region of interest" description="Disordered" evidence="1">
    <location>
        <begin position="84"/>
        <end position="158"/>
    </location>
</feature>
<evidence type="ECO:0000256" key="1">
    <source>
        <dbReference type="SAM" id="MobiDB-lite"/>
    </source>
</evidence>
<feature type="region of interest" description="Disordered" evidence="1">
    <location>
        <begin position="15"/>
        <end position="71"/>
    </location>
</feature>
<evidence type="ECO:0000313" key="3">
    <source>
        <dbReference type="Proteomes" id="UP000077051"/>
    </source>
</evidence>
<dbReference type="OrthoDB" id="2260743at2759"/>
<organism evidence="2 3">
    <name type="scientific">Mucor lusitanicus CBS 277.49</name>
    <dbReference type="NCBI Taxonomy" id="747725"/>
    <lineage>
        <taxon>Eukaryota</taxon>
        <taxon>Fungi</taxon>
        <taxon>Fungi incertae sedis</taxon>
        <taxon>Mucoromycota</taxon>
        <taxon>Mucoromycotina</taxon>
        <taxon>Mucoromycetes</taxon>
        <taxon>Mucorales</taxon>
        <taxon>Mucorineae</taxon>
        <taxon>Mucoraceae</taxon>
        <taxon>Mucor</taxon>
    </lineage>
</organism>
<dbReference type="VEuPathDB" id="FungiDB:MUCCIDRAFT_104898"/>
<accession>A0A162RQB7</accession>